<dbReference type="InterPro" id="IPR035905">
    <property type="entry name" value="Barstar-like_sf"/>
</dbReference>
<proteinExistence type="inferred from homology"/>
<dbReference type="SUPFAM" id="SSF52038">
    <property type="entry name" value="Barstar-related"/>
    <property type="match status" value="1"/>
</dbReference>
<dbReference type="AlphaFoldDB" id="A0A317PFH1"/>
<dbReference type="EMBL" id="QGTS01000036">
    <property type="protein sequence ID" value="PWV98706.1"/>
    <property type="molecule type" value="Genomic_DNA"/>
</dbReference>
<reference evidence="3 4" key="1">
    <citation type="submission" date="2018-05" db="EMBL/GenBank/DDBJ databases">
        <title>Genomic Encyclopedia of Type Strains, Phase IV (KMG-IV): sequencing the most valuable type-strain genomes for metagenomic binning, comparative biology and taxonomic classification.</title>
        <authorList>
            <person name="Goeker M."/>
        </authorList>
    </citation>
    <scope>NUCLEOTIDE SEQUENCE [LARGE SCALE GENOMIC DNA]</scope>
    <source>
        <strain evidence="3 4">DSM 19579</strain>
    </source>
</reference>
<comment type="similarity">
    <text evidence="1">Belongs to the barstar family.</text>
</comment>
<comment type="caution">
    <text evidence="3">The sequence shown here is derived from an EMBL/GenBank/DDBJ whole genome shotgun (WGS) entry which is preliminary data.</text>
</comment>
<dbReference type="RefSeq" id="WP_110028271.1">
    <property type="nucleotide sequence ID" value="NZ_QGTS01000036.1"/>
</dbReference>
<evidence type="ECO:0000256" key="1">
    <source>
        <dbReference type="ARBA" id="ARBA00006845"/>
    </source>
</evidence>
<evidence type="ECO:0000259" key="2">
    <source>
        <dbReference type="Pfam" id="PF01337"/>
    </source>
</evidence>
<name>A0A317PFH1_9ENTR</name>
<keyword evidence="4" id="KW-1185">Reference proteome</keyword>
<dbReference type="Pfam" id="PF01337">
    <property type="entry name" value="Barstar"/>
    <property type="match status" value="1"/>
</dbReference>
<gene>
    <name evidence="3" type="ORF">DES37_1362</name>
</gene>
<dbReference type="InterPro" id="IPR000468">
    <property type="entry name" value="Barstar"/>
</dbReference>
<dbReference type="OrthoDB" id="7575400at2"/>
<dbReference type="Proteomes" id="UP000246744">
    <property type="component" value="Unassembled WGS sequence"/>
</dbReference>
<evidence type="ECO:0000313" key="3">
    <source>
        <dbReference type="EMBL" id="PWV98706.1"/>
    </source>
</evidence>
<evidence type="ECO:0000313" key="4">
    <source>
        <dbReference type="Proteomes" id="UP000246744"/>
    </source>
</evidence>
<accession>A0A317PFH1</accession>
<feature type="domain" description="Barstar (barnase inhibitor)" evidence="2">
    <location>
        <begin position="6"/>
        <end position="53"/>
    </location>
</feature>
<sequence>MKEKKLSIDFSKLETMEDFHNTMKALFGFPDFYGKNMHALIDCLTSLRYPEDGMTSVTLEKDEVLLLEVNNLNYKNHEIVVTLFSSIQYVNYRCTHLNDKESIIILLNQSGDL</sequence>
<dbReference type="Gene3D" id="3.30.370.10">
    <property type="entry name" value="Barstar-like"/>
    <property type="match status" value="1"/>
</dbReference>
<organism evidence="3 4">
    <name type="scientific">Mangrovibacter plantisponsor</name>
    <dbReference type="NCBI Taxonomy" id="451513"/>
    <lineage>
        <taxon>Bacteria</taxon>
        <taxon>Pseudomonadati</taxon>
        <taxon>Pseudomonadota</taxon>
        <taxon>Gammaproteobacteria</taxon>
        <taxon>Enterobacterales</taxon>
        <taxon>Enterobacteriaceae</taxon>
        <taxon>Mangrovibacter</taxon>
    </lineage>
</organism>
<protein>
    <submittedName>
        <fullName evidence="3">Barstar (Barnase inhibitor)</fullName>
    </submittedName>
</protein>